<dbReference type="InterPro" id="IPR006121">
    <property type="entry name" value="HMA_dom"/>
</dbReference>
<keyword evidence="2" id="KW-0479">Metal-binding</keyword>
<dbReference type="SUPFAM" id="SSF55008">
    <property type="entry name" value="HMA, heavy metal-associated domain"/>
    <property type="match status" value="1"/>
</dbReference>
<dbReference type="InterPro" id="IPR044577">
    <property type="entry name" value="HIPP4/7/8/17/18/19"/>
</dbReference>
<evidence type="ECO:0000259" key="5">
    <source>
        <dbReference type="PROSITE" id="PS50846"/>
    </source>
</evidence>
<comment type="similarity">
    <text evidence="4">Belongs to the HIPP family.</text>
</comment>
<keyword evidence="3" id="KW-0449">Lipoprotein</keyword>
<gene>
    <name evidence="6" type="ORF">DEO72_LG2g249</name>
</gene>
<evidence type="ECO:0000256" key="4">
    <source>
        <dbReference type="ARBA" id="ARBA00024045"/>
    </source>
</evidence>
<dbReference type="Gene3D" id="3.30.70.100">
    <property type="match status" value="1"/>
</dbReference>
<feature type="domain" description="HMA" evidence="5">
    <location>
        <begin position="12"/>
        <end position="76"/>
    </location>
</feature>
<dbReference type="Pfam" id="PF00403">
    <property type="entry name" value="HMA"/>
    <property type="match status" value="1"/>
</dbReference>
<sequence>MGKNKTFEQNKLITVEYKVAMYCNECERIVAKTIIKCKGVEKFITDMNKNRVVVTGRIDPMKVKKKLKKKTGKRVEIVCNKDEEEAKDESHESDKLVVMYQFALENDCCVETEAMMIFSDENPHACALGVIPDFHSLFFDVLLYQ</sequence>
<evidence type="ECO:0000313" key="6">
    <source>
        <dbReference type="EMBL" id="QCD79931.1"/>
    </source>
</evidence>
<dbReference type="Proteomes" id="UP000501690">
    <property type="component" value="Linkage Group LG2"/>
</dbReference>
<accession>A0A4D6KYU0</accession>
<evidence type="ECO:0000256" key="1">
    <source>
        <dbReference type="ARBA" id="ARBA00022481"/>
    </source>
</evidence>
<evidence type="ECO:0000313" key="7">
    <source>
        <dbReference type="Proteomes" id="UP000501690"/>
    </source>
</evidence>
<keyword evidence="1" id="KW-0488">Methylation</keyword>
<dbReference type="PANTHER" id="PTHR46195:SF18">
    <property type="entry name" value="SUPEROXIDE DISMUTASE 1 COPPER CHAPERONE-LIKE PROTEIN"/>
    <property type="match status" value="1"/>
</dbReference>
<reference evidence="6 7" key="1">
    <citation type="submission" date="2019-04" db="EMBL/GenBank/DDBJ databases">
        <title>An improved genome assembly and genetic linkage map for asparagus bean, Vigna unguiculata ssp. sesquipedialis.</title>
        <authorList>
            <person name="Xia Q."/>
            <person name="Zhang R."/>
            <person name="Dong Y."/>
        </authorList>
    </citation>
    <scope>NUCLEOTIDE SEQUENCE [LARGE SCALE GENOMIC DNA]</scope>
    <source>
        <tissue evidence="6">Leaf</tissue>
    </source>
</reference>
<evidence type="ECO:0000256" key="2">
    <source>
        <dbReference type="ARBA" id="ARBA00022723"/>
    </source>
</evidence>
<protein>
    <recommendedName>
        <fullName evidence="5">HMA domain-containing protein</fullName>
    </recommendedName>
</protein>
<dbReference type="GO" id="GO:0046872">
    <property type="term" value="F:metal ion binding"/>
    <property type="evidence" value="ECO:0007669"/>
    <property type="project" value="UniProtKB-KW"/>
</dbReference>
<dbReference type="PANTHER" id="PTHR46195">
    <property type="entry name" value="HEAVY METAL-ASSOCIATED ISOPRENYLATED PLANT PROTEIN 7"/>
    <property type="match status" value="1"/>
</dbReference>
<dbReference type="InterPro" id="IPR036163">
    <property type="entry name" value="HMA_dom_sf"/>
</dbReference>
<dbReference type="AlphaFoldDB" id="A0A4D6KYU0"/>
<keyword evidence="3" id="KW-0636">Prenylation</keyword>
<dbReference type="EMBL" id="CP039346">
    <property type="protein sequence ID" value="QCD79931.1"/>
    <property type="molecule type" value="Genomic_DNA"/>
</dbReference>
<evidence type="ECO:0000256" key="3">
    <source>
        <dbReference type="ARBA" id="ARBA00023289"/>
    </source>
</evidence>
<name>A0A4D6KYU0_VIGUN</name>
<dbReference type="PROSITE" id="PS50846">
    <property type="entry name" value="HMA_2"/>
    <property type="match status" value="1"/>
</dbReference>
<organism evidence="6 7">
    <name type="scientific">Vigna unguiculata</name>
    <name type="common">Cowpea</name>
    <dbReference type="NCBI Taxonomy" id="3917"/>
    <lineage>
        <taxon>Eukaryota</taxon>
        <taxon>Viridiplantae</taxon>
        <taxon>Streptophyta</taxon>
        <taxon>Embryophyta</taxon>
        <taxon>Tracheophyta</taxon>
        <taxon>Spermatophyta</taxon>
        <taxon>Magnoliopsida</taxon>
        <taxon>eudicotyledons</taxon>
        <taxon>Gunneridae</taxon>
        <taxon>Pentapetalae</taxon>
        <taxon>rosids</taxon>
        <taxon>fabids</taxon>
        <taxon>Fabales</taxon>
        <taxon>Fabaceae</taxon>
        <taxon>Papilionoideae</taxon>
        <taxon>50 kb inversion clade</taxon>
        <taxon>NPAAA clade</taxon>
        <taxon>indigoferoid/millettioid clade</taxon>
        <taxon>Phaseoleae</taxon>
        <taxon>Vigna</taxon>
    </lineage>
</organism>
<proteinExistence type="inferred from homology"/>
<keyword evidence="7" id="KW-1185">Reference proteome</keyword>